<feature type="chain" id="PRO_5045569150" evidence="1">
    <location>
        <begin position="25"/>
        <end position="188"/>
    </location>
</feature>
<dbReference type="Proteomes" id="UP001337681">
    <property type="component" value="Unassembled WGS sequence"/>
</dbReference>
<evidence type="ECO:0000313" key="3">
    <source>
        <dbReference type="Proteomes" id="UP001337681"/>
    </source>
</evidence>
<keyword evidence="1" id="KW-0732">Signal</keyword>
<proteinExistence type="predicted"/>
<dbReference type="RefSeq" id="WP_330145130.1">
    <property type="nucleotide sequence ID" value="NZ_JAZDQU010000001.1"/>
</dbReference>
<gene>
    <name evidence="2" type="ORF">VRU49_02155</name>
</gene>
<name>A0ABU7GYS1_9SPHI</name>
<accession>A0ABU7GYS1</accession>
<sequence>MSCKHLPNIICICLFFLAGAKASAQHCPYDGMYMIVIHVPESATQPGGNTLLRLTEVDNNEAERCKAAKGLLRKTLLPINTLLQDSLNLLPREDIVKEFCSDCAFLGPGYYAVKLTGEERYCMLYGNDKNLERRLRKFEVWYGAQKIALPPEQVYRLCWAEGAWSRIQPVEVTVLTPQKTAIKHGSKP</sequence>
<dbReference type="EMBL" id="JAZDQU010000001">
    <property type="protein sequence ID" value="MEE1884212.1"/>
    <property type="molecule type" value="Genomic_DNA"/>
</dbReference>
<comment type="caution">
    <text evidence="2">The sequence shown here is derived from an EMBL/GenBank/DDBJ whole genome shotgun (WGS) entry which is preliminary data.</text>
</comment>
<evidence type="ECO:0000313" key="2">
    <source>
        <dbReference type="EMBL" id="MEE1884212.1"/>
    </source>
</evidence>
<reference evidence="2 3" key="1">
    <citation type="submission" date="2024-01" db="EMBL/GenBank/DDBJ databases">
        <title>Pedobacter sp. nov., isolated from oil-contaminated soil.</title>
        <authorList>
            <person name="Le N.T.T."/>
        </authorList>
    </citation>
    <scope>NUCLEOTIDE SEQUENCE [LARGE SCALE GENOMIC DNA]</scope>
    <source>
        <strain evidence="2 3">VNH31</strain>
    </source>
</reference>
<evidence type="ECO:0000256" key="1">
    <source>
        <dbReference type="SAM" id="SignalP"/>
    </source>
</evidence>
<protein>
    <submittedName>
        <fullName evidence="2">Uncharacterized protein</fullName>
    </submittedName>
</protein>
<feature type="signal peptide" evidence="1">
    <location>
        <begin position="1"/>
        <end position="24"/>
    </location>
</feature>
<keyword evidence="3" id="KW-1185">Reference proteome</keyword>
<organism evidence="2 3">
    <name type="scientific">Pedobacter flavus</name>
    <dbReference type="NCBI Taxonomy" id="3113906"/>
    <lineage>
        <taxon>Bacteria</taxon>
        <taxon>Pseudomonadati</taxon>
        <taxon>Bacteroidota</taxon>
        <taxon>Sphingobacteriia</taxon>
        <taxon>Sphingobacteriales</taxon>
        <taxon>Sphingobacteriaceae</taxon>
        <taxon>Pedobacter</taxon>
    </lineage>
</organism>